<evidence type="ECO:0000256" key="2">
    <source>
        <dbReference type="ARBA" id="ARBA00012035"/>
    </source>
</evidence>
<comment type="caution">
    <text evidence="12">Lacks conserved residue(s) required for the propagation of feature annotation.</text>
</comment>
<dbReference type="CDD" id="cd01174">
    <property type="entry name" value="ribokinase"/>
    <property type="match status" value="1"/>
</dbReference>
<dbReference type="InterPro" id="IPR011611">
    <property type="entry name" value="PfkB_dom"/>
</dbReference>
<feature type="binding site" evidence="12">
    <location>
        <position position="251"/>
    </location>
    <ligand>
        <name>K(+)</name>
        <dbReference type="ChEBI" id="CHEBI:29103"/>
    </ligand>
</feature>
<dbReference type="GO" id="GO:0046872">
    <property type="term" value="F:metal ion binding"/>
    <property type="evidence" value="ECO:0007669"/>
    <property type="project" value="UniProtKB-KW"/>
</dbReference>
<gene>
    <name evidence="12" type="primary">rbsK</name>
    <name evidence="14" type="ORF">SAMN06296052_12841</name>
</gene>
<dbReference type="InterPro" id="IPR002173">
    <property type="entry name" value="Carboh/pur_kinase_PfkB_CS"/>
</dbReference>
<name>A0A239KH00_9BACT</name>
<evidence type="ECO:0000256" key="5">
    <source>
        <dbReference type="ARBA" id="ARBA00022723"/>
    </source>
</evidence>
<keyword evidence="12" id="KW-0963">Cytoplasm</keyword>
<comment type="similarity">
    <text evidence="12">Belongs to the carbohydrate kinase PfkB family. Ribokinase subfamily.</text>
</comment>
<feature type="binding site" evidence="12">
    <location>
        <position position="253"/>
    </location>
    <ligand>
        <name>K(+)</name>
        <dbReference type="ChEBI" id="CHEBI:29103"/>
    </ligand>
</feature>
<keyword evidence="8 12" id="KW-0067">ATP-binding</keyword>
<dbReference type="Proteomes" id="UP000198432">
    <property type="component" value="Unassembled WGS sequence"/>
</dbReference>
<keyword evidence="7 12" id="KW-0418">Kinase</keyword>
<comment type="subunit">
    <text evidence="12">Homodimer.</text>
</comment>
<feature type="active site" description="Proton acceptor" evidence="12">
    <location>
        <position position="257"/>
    </location>
</feature>
<keyword evidence="4 12" id="KW-0808">Transferase</keyword>
<feature type="binding site" evidence="12">
    <location>
        <position position="290"/>
    </location>
    <ligand>
        <name>K(+)</name>
        <dbReference type="ChEBI" id="CHEBI:29103"/>
    </ligand>
</feature>
<comment type="catalytic activity">
    <reaction evidence="12">
        <text>D-ribose + ATP = D-ribose 5-phosphate + ADP + H(+)</text>
        <dbReference type="Rhea" id="RHEA:13697"/>
        <dbReference type="ChEBI" id="CHEBI:15378"/>
        <dbReference type="ChEBI" id="CHEBI:30616"/>
        <dbReference type="ChEBI" id="CHEBI:47013"/>
        <dbReference type="ChEBI" id="CHEBI:78346"/>
        <dbReference type="ChEBI" id="CHEBI:456216"/>
        <dbReference type="EC" id="2.7.1.15"/>
    </reaction>
</comment>
<evidence type="ECO:0000256" key="9">
    <source>
        <dbReference type="ARBA" id="ARBA00022842"/>
    </source>
</evidence>
<comment type="activity regulation">
    <text evidence="12">Activated by a monovalent cation that binds near, but not in, the active site. The most likely occupant of the site in vivo is potassium. Ion binding induces a conformational change that may alter substrate affinity.</text>
</comment>
<dbReference type="GO" id="GO:0005524">
    <property type="term" value="F:ATP binding"/>
    <property type="evidence" value="ECO:0007669"/>
    <property type="project" value="UniProtKB-UniRule"/>
</dbReference>
<dbReference type="HAMAP" id="MF_01987">
    <property type="entry name" value="Ribokinase"/>
    <property type="match status" value="1"/>
</dbReference>
<reference evidence="15" key="1">
    <citation type="submission" date="2017-06" db="EMBL/GenBank/DDBJ databases">
        <authorList>
            <person name="Varghese N."/>
            <person name="Submissions S."/>
        </authorList>
    </citation>
    <scope>NUCLEOTIDE SEQUENCE [LARGE SCALE GENOMIC DNA]</scope>
    <source>
        <strain evidence="15">NKM1</strain>
    </source>
</reference>
<feature type="binding site" evidence="12">
    <location>
        <position position="292"/>
    </location>
    <ligand>
        <name>K(+)</name>
        <dbReference type="ChEBI" id="CHEBI:29103"/>
    </ligand>
</feature>
<feature type="binding site" evidence="12">
    <location>
        <position position="257"/>
    </location>
    <ligand>
        <name>substrate</name>
    </ligand>
</feature>
<comment type="function">
    <text evidence="12">Catalyzes the phosphorylation of ribose at O-5 in a reaction requiring ATP and magnesium. The resulting D-ribose-5-phosphate can then be used either for sythesis of nucleotides, histidine, and tryptophan, or as a component of the pentose phosphate pathway.</text>
</comment>
<evidence type="ECO:0000256" key="1">
    <source>
        <dbReference type="ARBA" id="ARBA00005380"/>
    </source>
</evidence>
<comment type="cofactor">
    <cofactor evidence="12">
        <name>Mg(2+)</name>
        <dbReference type="ChEBI" id="CHEBI:18420"/>
    </cofactor>
    <text evidence="12">Requires a divalent cation, most likely magnesium in vivo, as an electrophilic catalyst to aid phosphoryl group transfer. It is the chelate of the metal and the nucleotide that is the actual substrate.</text>
</comment>
<dbReference type="InterPro" id="IPR002139">
    <property type="entry name" value="Ribo/fructo_kinase"/>
</dbReference>
<sequence length="317" mass="33554">MAQGIILSLGSVNADYQVRVDQKPGSTTTMLGHDFLRLSGGKGANVAFLARRLEVAASLIAHVGNDDLKEQALGALRDMGVDLSHVRAIDQVATGVSMIAVPKDGKKQIILAPNANDAWQEEDSEEVAAAIQQAPAGSVLVVDYEVAPFIVDSAIQAAHEKGFRIILDPSPTDRVNRDLFAKLHYLVPDASETEGLTGIRPDSVDKAAQAARQLLEQGLETVLVKLEEGGCLAANEGTCLHVPPLPIDVVDTTGAGDAFAGALAVAVLEKRPLQEAACFASAASLATTTGYGSQPAYPDRDQIRHFYAQTIDKVRKL</sequence>
<evidence type="ECO:0000256" key="10">
    <source>
        <dbReference type="ARBA" id="ARBA00022958"/>
    </source>
</evidence>
<dbReference type="PANTHER" id="PTHR10584">
    <property type="entry name" value="SUGAR KINASE"/>
    <property type="match status" value="1"/>
</dbReference>
<dbReference type="UniPathway" id="UPA00916">
    <property type="reaction ID" value="UER00889"/>
</dbReference>
<evidence type="ECO:0000256" key="7">
    <source>
        <dbReference type="ARBA" id="ARBA00022777"/>
    </source>
</evidence>
<dbReference type="RefSeq" id="WP_144266363.1">
    <property type="nucleotide sequence ID" value="NZ_FZOQ01000028.1"/>
</dbReference>
<dbReference type="PRINTS" id="PR00990">
    <property type="entry name" value="RIBOKINASE"/>
</dbReference>
<dbReference type="PANTHER" id="PTHR10584:SF166">
    <property type="entry name" value="RIBOKINASE"/>
    <property type="match status" value="1"/>
</dbReference>
<dbReference type="AlphaFoldDB" id="A0A239KH00"/>
<evidence type="ECO:0000313" key="15">
    <source>
        <dbReference type="Proteomes" id="UP000198432"/>
    </source>
</evidence>
<evidence type="ECO:0000313" key="14">
    <source>
        <dbReference type="EMBL" id="SNT16972.1"/>
    </source>
</evidence>
<dbReference type="PROSITE" id="PS00584">
    <property type="entry name" value="PFKB_KINASES_2"/>
    <property type="match status" value="1"/>
</dbReference>
<evidence type="ECO:0000256" key="6">
    <source>
        <dbReference type="ARBA" id="ARBA00022741"/>
    </source>
</evidence>
<feature type="domain" description="Carbohydrate kinase PfkB" evidence="13">
    <location>
        <begin position="6"/>
        <end position="298"/>
    </location>
</feature>
<dbReference type="Pfam" id="PF00294">
    <property type="entry name" value="PfkB"/>
    <property type="match status" value="1"/>
</dbReference>
<dbReference type="EMBL" id="FZOQ01000028">
    <property type="protein sequence ID" value="SNT16972.1"/>
    <property type="molecule type" value="Genomic_DNA"/>
</dbReference>
<evidence type="ECO:0000256" key="3">
    <source>
        <dbReference type="ARBA" id="ARBA00016943"/>
    </source>
</evidence>
<dbReference type="InterPro" id="IPR029056">
    <property type="entry name" value="Ribokinase-like"/>
</dbReference>
<evidence type="ECO:0000256" key="4">
    <source>
        <dbReference type="ARBA" id="ARBA00022679"/>
    </source>
</evidence>
<feature type="binding site" evidence="12">
    <location>
        <begin position="256"/>
        <end position="257"/>
    </location>
    <ligand>
        <name>ATP</name>
        <dbReference type="ChEBI" id="CHEBI:30616"/>
    </ligand>
</feature>
<evidence type="ECO:0000259" key="13">
    <source>
        <dbReference type="Pfam" id="PF00294"/>
    </source>
</evidence>
<keyword evidence="9 12" id="KW-0460">Magnesium</keyword>
<evidence type="ECO:0000256" key="8">
    <source>
        <dbReference type="ARBA" id="ARBA00022840"/>
    </source>
</evidence>
<feature type="binding site" evidence="12">
    <location>
        <begin position="13"/>
        <end position="15"/>
    </location>
    <ligand>
        <name>substrate</name>
    </ligand>
</feature>
<protein>
    <recommendedName>
        <fullName evidence="3 12">Ribokinase</fullName>
        <shortName evidence="12">RK</shortName>
        <ecNumber evidence="2 12">2.7.1.15</ecNumber>
    </recommendedName>
</protein>
<comment type="similarity">
    <text evidence="1">Belongs to the carbohydrate kinase pfkB family.</text>
</comment>
<keyword evidence="15" id="KW-1185">Reference proteome</keyword>
<dbReference type="Gene3D" id="3.40.1190.20">
    <property type="match status" value="1"/>
</dbReference>
<organism evidence="14 15">
    <name type="scientific">Pontibacter ummariensis</name>
    <dbReference type="NCBI Taxonomy" id="1610492"/>
    <lineage>
        <taxon>Bacteria</taxon>
        <taxon>Pseudomonadati</taxon>
        <taxon>Bacteroidota</taxon>
        <taxon>Cytophagia</taxon>
        <taxon>Cytophagales</taxon>
        <taxon>Hymenobacteraceae</taxon>
        <taxon>Pontibacter</taxon>
    </lineage>
</organism>
<feature type="binding site" evidence="12">
    <location>
        <begin position="41"/>
        <end position="45"/>
    </location>
    <ligand>
        <name>substrate</name>
    </ligand>
</feature>
<dbReference type="SUPFAM" id="SSF53613">
    <property type="entry name" value="Ribokinase-like"/>
    <property type="match status" value="1"/>
</dbReference>
<keyword evidence="5 12" id="KW-0479">Metal-binding</keyword>
<dbReference type="GO" id="GO:0019303">
    <property type="term" value="P:D-ribose catabolic process"/>
    <property type="evidence" value="ECO:0007669"/>
    <property type="project" value="UniProtKB-UniRule"/>
</dbReference>
<feature type="binding site" evidence="12">
    <location>
        <position position="145"/>
    </location>
    <ligand>
        <name>substrate</name>
    </ligand>
</feature>
<keyword evidence="11 12" id="KW-0119">Carbohydrate metabolism</keyword>
<keyword evidence="6 12" id="KW-0547">Nucleotide-binding</keyword>
<comment type="pathway">
    <text evidence="12">Carbohydrate metabolism; D-ribose degradation; D-ribose 5-phosphate from beta-D-ribopyranose: step 2/2.</text>
</comment>
<proteinExistence type="inferred from homology"/>
<dbReference type="GO" id="GO:0005737">
    <property type="term" value="C:cytoplasm"/>
    <property type="evidence" value="ECO:0007669"/>
    <property type="project" value="UniProtKB-SubCell"/>
</dbReference>
<dbReference type="InterPro" id="IPR011877">
    <property type="entry name" value="Ribokinase"/>
</dbReference>
<dbReference type="OrthoDB" id="9775849at2"/>
<comment type="subcellular location">
    <subcellularLocation>
        <location evidence="12">Cytoplasm</location>
    </subcellularLocation>
</comment>
<dbReference type="EC" id="2.7.1.15" evidence="2 12"/>
<accession>A0A239KH00</accession>
<evidence type="ECO:0000256" key="12">
    <source>
        <dbReference type="HAMAP-Rule" id="MF_01987"/>
    </source>
</evidence>
<dbReference type="GO" id="GO:0004747">
    <property type="term" value="F:ribokinase activity"/>
    <property type="evidence" value="ECO:0007669"/>
    <property type="project" value="UniProtKB-UniRule"/>
</dbReference>
<feature type="binding site" evidence="12">
    <location>
        <position position="287"/>
    </location>
    <ligand>
        <name>K(+)</name>
        <dbReference type="ChEBI" id="CHEBI:29103"/>
    </ligand>
</feature>
<keyword evidence="10 12" id="KW-0630">Potassium</keyword>
<evidence type="ECO:0000256" key="11">
    <source>
        <dbReference type="ARBA" id="ARBA00023277"/>
    </source>
</evidence>